<dbReference type="PROSITE" id="PS51562">
    <property type="entry name" value="RNA_CAP0_MT"/>
    <property type="match status" value="1"/>
</dbReference>
<proteinExistence type="predicted"/>
<organism evidence="11 12">
    <name type="scientific">Porphyridium purpureum</name>
    <name type="common">Red alga</name>
    <name type="synonym">Porphyridium cruentum</name>
    <dbReference type="NCBI Taxonomy" id="35688"/>
    <lineage>
        <taxon>Eukaryota</taxon>
        <taxon>Rhodophyta</taxon>
        <taxon>Bangiophyceae</taxon>
        <taxon>Porphyridiales</taxon>
        <taxon>Porphyridiaceae</taxon>
        <taxon>Porphyridium</taxon>
    </lineage>
</organism>
<dbReference type="EMBL" id="VRMN01000008">
    <property type="protein sequence ID" value="KAA8492719.1"/>
    <property type="molecule type" value="Genomic_DNA"/>
</dbReference>
<keyword evidence="3 11" id="KW-0808">Transferase</keyword>
<comment type="caution">
    <text evidence="11">The sequence shown here is derived from an EMBL/GenBank/DDBJ whole genome shotgun (WGS) entry which is preliminary data.</text>
</comment>
<dbReference type="Pfam" id="PF03291">
    <property type="entry name" value="mRNA_G-N7_MeTrfase"/>
    <property type="match status" value="1"/>
</dbReference>
<dbReference type="InterPro" id="IPR004971">
    <property type="entry name" value="mRNA_G-N7_MeTrfase_dom"/>
</dbReference>
<dbReference type="EC" id="2.1.1.56" evidence="1"/>
<evidence type="ECO:0000256" key="4">
    <source>
        <dbReference type="ARBA" id="ARBA00022691"/>
    </source>
</evidence>
<evidence type="ECO:0000313" key="10">
    <source>
        <dbReference type="EMBL" id="KAA8492719.1"/>
    </source>
</evidence>
<dbReference type="GO" id="GO:0003723">
    <property type="term" value="F:RNA binding"/>
    <property type="evidence" value="ECO:0007669"/>
    <property type="project" value="UniProtKB-KW"/>
</dbReference>
<keyword evidence="2 11" id="KW-0489">Methyltransferase</keyword>
<keyword evidence="12" id="KW-1185">Reference proteome</keyword>
<feature type="region of interest" description="Disordered" evidence="8">
    <location>
        <begin position="358"/>
        <end position="381"/>
    </location>
</feature>
<dbReference type="GO" id="GO:0004482">
    <property type="term" value="F:mRNA 5'-cap (guanine-N7-)-methyltransferase activity"/>
    <property type="evidence" value="ECO:0007669"/>
    <property type="project" value="UniProtKB-EC"/>
</dbReference>
<keyword evidence="6" id="KW-0506">mRNA capping</keyword>
<evidence type="ECO:0000256" key="1">
    <source>
        <dbReference type="ARBA" id="ARBA00011926"/>
    </source>
</evidence>
<dbReference type="GO" id="GO:0005634">
    <property type="term" value="C:nucleus"/>
    <property type="evidence" value="ECO:0007669"/>
    <property type="project" value="TreeGrafter"/>
</dbReference>
<accession>A0A5J4Z4C6</accession>
<evidence type="ECO:0000256" key="5">
    <source>
        <dbReference type="ARBA" id="ARBA00022884"/>
    </source>
</evidence>
<dbReference type="InterPro" id="IPR029063">
    <property type="entry name" value="SAM-dependent_MTases_sf"/>
</dbReference>
<dbReference type="AlphaFoldDB" id="A0A5J4Z4C6"/>
<evidence type="ECO:0000259" key="9">
    <source>
        <dbReference type="PROSITE" id="PS51562"/>
    </source>
</evidence>
<dbReference type="SUPFAM" id="SSF53335">
    <property type="entry name" value="S-adenosyl-L-methionine-dependent methyltransferases"/>
    <property type="match status" value="1"/>
</dbReference>
<dbReference type="Proteomes" id="UP000324585">
    <property type="component" value="Unassembled WGS sequence"/>
</dbReference>
<sequence>MAQVGSVETRVLVAMGDNERVAEHYNRVEQRGLRERRESRIIRLRKFNNWVKDVLIQQYSRPGYTVLDFACGKGGDLLKWQRAMALHYVGCDTALVSLQQAVGRYSEITGPKFTCSLLWGDCFAVDLDSYLEPGLTFDLVSCQFAIHYAFENEARVRQMLTNATARLKKGGYFLGTTTDSNVLLRKLYAVQHLTFGNPVYAVRFTDENARKCFRKDQPFGHKYFFTLDEQVEDCPEFVVHMPAFARIAEEYGLKLIEAKNLHQFWVDQQTVDASMKSFERNKVLGHDRSFPCDEWDAIYLYTTFVFQKTGDMAPLGLGAVDALQRLSDLNEDKLRLEPSQIIRMTVQGSMTVDDTVDSVPQVNAMSDSRDSPESPDSSSRP</sequence>
<evidence type="ECO:0000256" key="8">
    <source>
        <dbReference type="SAM" id="MobiDB-lite"/>
    </source>
</evidence>
<evidence type="ECO:0000313" key="12">
    <source>
        <dbReference type="Proteomes" id="UP000324585"/>
    </source>
</evidence>
<evidence type="ECO:0000256" key="3">
    <source>
        <dbReference type="ARBA" id="ARBA00022679"/>
    </source>
</evidence>
<gene>
    <name evidence="11" type="ORF">FVE85_5408</name>
    <name evidence="10" type="ORF">FVE85_8991</name>
</gene>
<keyword evidence="4" id="KW-0949">S-adenosyl-L-methionine</keyword>
<evidence type="ECO:0000313" key="11">
    <source>
        <dbReference type="EMBL" id="KAA8497823.1"/>
    </source>
</evidence>
<dbReference type="EMBL" id="VRMN01000001">
    <property type="protein sequence ID" value="KAA8497823.1"/>
    <property type="molecule type" value="Genomic_DNA"/>
</dbReference>
<dbReference type="PANTHER" id="PTHR12189:SF2">
    <property type="entry name" value="MRNA CAP GUANINE-N7 METHYLTRANSFERASE"/>
    <property type="match status" value="1"/>
</dbReference>
<name>A0A5J4Z4C6_PORPP</name>
<evidence type="ECO:0000256" key="7">
    <source>
        <dbReference type="ARBA" id="ARBA00044712"/>
    </source>
</evidence>
<dbReference type="InterPro" id="IPR039753">
    <property type="entry name" value="RG7MT1"/>
</dbReference>
<keyword evidence="5" id="KW-0694">RNA-binding</keyword>
<dbReference type="PANTHER" id="PTHR12189">
    <property type="entry name" value="MRNA GUANINE-7- METHYLTRANSFERASE"/>
    <property type="match status" value="1"/>
</dbReference>
<evidence type="ECO:0000256" key="2">
    <source>
        <dbReference type="ARBA" id="ARBA00022603"/>
    </source>
</evidence>
<keyword evidence="6" id="KW-0507">mRNA processing</keyword>
<reference evidence="11" key="2">
    <citation type="submission" date="2019-09" db="EMBL/GenBank/DDBJ databases">
        <title>Expansion of phycobilisome linker gene families in mesophilic red algae.</title>
        <authorList>
            <person name="Lee J."/>
        </authorList>
    </citation>
    <scope>NUCLEOTIDE SEQUENCE [LARGE SCALE GENOMIC DNA]</scope>
    <source>
        <strain evidence="11">CCMP 1328</strain>
        <tissue evidence="11">Unicellular</tissue>
    </source>
</reference>
<feature type="domain" description="MRNA cap 0 methyltransferase" evidence="9">
    <location>
        <begin position="39"/>
        <end position="309"/>
    </location>
</feature>
<reference evidence="12" key="1">
    <citation type="journal article" date="2019" name="Nat. Commun.">
        <title>Expansion of phycobilisome linker gene families in mesophilic red algae.</title>
        <authorList>
            <person name="Lee J."/>
            <person name="Kim D."/>
            <person name="Bhattacharya D."/>
            <person name="Yoon H.S."/>
        </authorList>
    </citation>
    <scope>NUCLEOTIDE SEQUENCE [LARGE SCALE GENOMIC DNA]</scope>
    <source>
        <strain evidence="12">CCMP 1328</strain>
    </source>
</reference>
<dbReference type="CDD" id="cd02440">
    <property type="entry name" value="AdoMet_MTases"/>
    <property type="match status" value="1"/>
</dbReference>
<protein>
    <recommendedName>
        <fullName evidence="1">mRNA (guanine-N(7))-methyltransferase</fullName>
        <ecNumber evidence="1">2.1.1.56</ecNumber>
    </recommendedName>
</protein>
<dbReference type="Gene3D" id="3.40.50.150">
    <property type="entry name" value="Vaccinia Virus protein VP39"/>
    <property type="match status" value="1"/>
</dbReference>
<evidence type="ECO:0000256" key="6">
    <source>
        <dbReference type="ARBA" id="ARBA00023042"/>
    </source>
</evidence>
<dbReference type="OMA" id="LITGDCF"/>
<comment type="catalytic activity">
    <reaction evidence="7">
        <text>a 5'-end (5'-triphosphoguanosine)-ribonucleoside in mRNA + S-adenosyl-L-methionine = a 5'-end (N(7)-methyl 5'-triphosphoguanosine)-ribonucleoside in mRNA + S-adenosyl-L-homocysteine</text>
        <dbReference type="Rhea" id="RHEA:67008"/>
        <dbReference type="Rhea" id="RHEA-COMP:17166"/>
        <dbReference type="Rhea" id="RHEA-COMP:17167"/>
        <dbReference type="ChEBI" id="CHEBI:57856"/>
        <dbReference type="ChEBI" id="CHEBI:59789"/>
        <dbReference type="ChEBI" id="CHEBI:156461"/>
        <dbReference type="ChEBI" id="CHEBI:167617"/>
        <dbReference type="EC" id="2.1.1.56"/>
    </reaction>
</comment>
<dbReference type="OrthoDB" id="10248867at2759"/>